<sequence>MKSDAHPPTKPNQLKPKHTELQRTTLLASNASCTPANLLRPDVGLVADAIVIIALLSRLYYAQHIVRGHVHILCSSKTMHISCITSIYVYVSEPSCSVCHCVYPQNAVTFVVPQRVSKCQPLLRLTNGLTHAPLTATICKPKEQPTDFTTPLPNYAVGYIRRDDNNNNNNNNNNTNNK</sequence>
<name>A0A811V824_CERCA</name>
<keyword evidence="2" id="KW-1185">Reference proteome</keyword>
<evidence type="ECO:0000313" key="1">
    <source>
        <dbReference type="EMBL" id="CAD7005967.1"/>
    </source>
</evidence>
<dbReference type="EMBL" id="CAJHJT010000034">
    <property type="protein sequence ID" value="CAD7005967.1"/>
    <property type="molecule type" value="Genomic_DNA"/>
</dbReference>
<comment type="caution">
    <text evidence="1">The sequence shown here is derived from an EMBL/GenBank/DDBJ whole genome shotgun (WGS) entry which is preliminary data.</text>
</comment>
<dbReference type="Proteomes" id="UP000606786">
    <property type="component" value="Unassembled WGS sequence"/>
</dbReference>
<accession>A0A811V824</accession>
<organism evidence="1 2">
    <name type="scientific">Ceratitis capitata</name>
    <name type="common">Mediterranean fruit fly</name>
    <name type="synonym">Tephritis capitata</name>
    <dbReference type="NCBI Taxonomy" id="7213"/>
    <lineage>
        <taxon>Eukaryota</taxon>
        <taxon>Metazoa</taxon>
        <taxon>Ecdysozoa</taxon>
        <taxon>Arthropoda</taxon>
        <taxon>Hexapoda</taxon>
        <taxon>Insecta</taxon>
        <taxon>Pterygota</taxon>
        <taxon>Neoptera</taxon>
        <taxon>Endopterygota</taxon>
        <taxon>Diptera</taxon>
        <taxon>Brachycera</taxon>
        <taxon>Muscomorpha</taxon>
        <taxon>Tephritoidea</taxon>
        <taxon>Tephritidae</taxon>
        <taxon>Ceratitis</taxon>
        <taxon>Ceratitis</taxon>
    </lineage>
</organism>
<reference evidence="1" key="1">
    <citation type="submission" date="2020-11" db="EMBL/GenBank/DDBJ databases">
        <authorList>
            <person name="Whitehead M."/>
        </authorList>
    </citation>
    <scope>NUCLEOTIDE SEQUENCE</scope>
    <source>
        <strain evidence="1">EGII</strain>
    </source>
</reference>
<gene>
    <name evidence="1" type="ORF">CCAP1982_LOCUS14305</name>
</gene>
<proteinExistence type="predicted"/>
<dbReference type="AlphaFoldDB" id="A0A811V824"/>
<evidence type="ECO:0000313" key="2">
    <source>
        <dbReference type="Proteomes" id="UP000606786"/>
    </source>
</evidence>
<protein>
    <submittedName>
        <fullName evidence="1">(Mediterranean fruit fly) hypothetical protein</fullName>
    </submittedName>
</protein>